<evidence type="ECO:0000313" key="5">
    <source>
        <dbReference type="Proteomes" id="UP000295382"/>
    </source>
</evidence>
<dbReference type="Gene3D" id="3.40.50.300">
    <property type="entry name" value="P-loop containing nucleotide triphosphate hydrolases"/>
    <property type="match status" value="1"/>
</dbReference>
<dbReference type="EMBL" id="SLZQ01000004">
    <property type="protein sequence ID" value="TCS37475.1"/>
    <property type="molecule type" value="Genomic_DNA"/>
</dbReference>
<dbReference type="Pfam" id="PF05876">
    <property type="entry name" value="GpA_ATPase"/>
    <property type="match status" value="1"/>
</dbReference>
<dbReference type="InterPro" id="IPR046453">
    <property type="entry name" value="GpA_ATPase"/>
</dbReference>
<reference evidence="4 5" key="1">
    <citation type="submission" date="2019-03" db="EMBL/GenBank/DDBJ databases">
        <title>Genomic Encyclopedia of Type Strains, Phase IV (KMG-IV): sequencing the most valuable type-strain genomes for metagenomic binning, comparative biology and taxonomic classification.</title>
        <authorList>
            <person name="Goeker M."/>
        </authorList>
    </citation>
    <scope>NUCLEOTIDE SEQUENCE [LARGE SCALE GENOMIC DNA]</scope>
    <source>
        <strain evidence="4 5">DSM 7445</strain>
    </source>
</reference>
<organism evidence="4 5">
    <name type="scientific">Paucimonas lemoignei</name>
    <name type="common">Pseudomonas lemoignei</name>
    <dbReference type="NCBI Taxonomy" id="29443"/>
    <lineage>
        <taxon>Bacteria</taxon>
        <taxon>Pseudomonadati</taxon>
        <taxon>Pseudomonadota</taxon>
        <taxon>Betaproteobacteria</taxon>
        <taxon>Burkholderiales</taxon>
        <taxon>Burkholderiaceae</taxon>
        <taxon>Paucimonas</taxon>
    </lineage>
</organism>
<evidence type="ECO:0000259" key="2">
    <source>
        <dbReference type="Pfam" id="PF05876"/>
    </source>
</evidence>
<gene>
    <name evidence="4" type="ORF">EDC30_104279</name>
</gene>
<dbReference type="Pfam" id="PF20454">
    <property type="entry name" value="GpA_nuclease"/>
    <property type="match status" value="1"/>
</dbReference>
<comment type="caution">
    <text evidence="4">The sequence shown here is derived from an EMBL/GenBank/DDBJ whole genome shotgun (WGS) entry which is preliminary data.</text>
</comment>
<dbReference type="GO" id="GO:0004519">
    <property type="term" value="F:endonuclease activity"/>
    <property type="evidence" value="ECO:0007669"/>
    <property type="project" value="InterPro"/>
</dbReference>
<dbReference type="HAMAP" id="MF_04144">
    <property type="entry name" value="TERL_LAMBDA"/>
    <property type="match status" value="1"/>
</dbReference>
<dbReference type="InterPro" id="IPR051220">
    <property type="entry name" value="TFA_Chaperone"/>
</dbReference>
<dbReference type="InterPro" id="IPR027417">
    <property type="entry name" value="P-loop_NTPase"/>
</dbReference>
<keyword evidence="5" id="KW-1185">Reference proteome</keyword>
<evidence type="ECO:0000313" key="4">
    <source>
        <dbReference type="EMBL" id="TCS37475.1"/>
    </source>
</evidence>
<evidence type="ECO:0000256" key="1">
    <source>
        <dbReference type="SAM" id="MobiDB-lite"/>
    </source>
</evidence>
<sequence length="672" mass="74845">MGARDDFLDGGQIYCEAFEAGLMPDPDLKVSEWAEHHRQLPQKASPEPGPWRNDRTPYLVEIMDCMSPDSPTEEVAFMKGTQVGGTESGNNWFGYVVHHSPGPMMIVQPTLNLAKRFSKQRIAAMIEEMPILQERIKDSRSRDSGNTTLMKDFTGGVLVIAGANSAADLRSMPCKYLFFDEVDAYPHDLDGEGDPIDLAEKRATNFARRKNLKVSTPTTKGFSRIEASYDAGTREHYHVACPHCGEYQWLKWAGIKWDKADDGAHLPETAHYVCEHNGCIIAEHHKTAMLAGGMWIADNPAAGPRRRSFHLSALYSPLGWASWASIVERYLKAKNALAAGDDTKMKVFVNTDLAETWEEQGDKVQTSDLQARAEPYRLRTVPMAALLLTAGVDVQGNRLEVKVKAWAPGEESWTVDWVTLYGDPSEDDVWNQLDAYLARPLTHQSGTAMAISATAIDTGGHHTQRVYTYCRNRGYRNVIAVKGMSTAGKPIIGKPTDVEVNHHGTKIKKGVKLWPVGTDTAKALIYGRMRLTQYGPGYMHHSTDLPAEYYDQLTAERLVTRYSKGHALMSWVKPNGKRNEALDCEVYALAAAYFLGLQRYKEQDWAKLRNRVNPAVRDMFAEQPDPEQQADPEQPENQPQSHQAAAPLTETVAAVGAPPAAPRRRVRSRGIT</sequence>
<proteinExistence type="inferred from homology"/>
<feature type="domain" description="Terminase large subunit GpA endonuclease" evidence="3">
    <location>
        <begin position="307"/>
        <end position="604"/>
    </location>
</feature>
<dbReference type="PANTHER" id="PTHR34413">
    <property type="entry name" value="PROPHAGE TAIL FIBER ASSEMBLY PROTEIN HOMOLOG TFAE-RELATED-RELATED"/>
    <property type="match status" value="1"/>
</dbReference>
<name>A0A4R3HZ06_PAULE</name>
<dbReference type="GO" id="GO:0016887">
    <property type="term" value="F:ATP hydrolysis activity"/>
    <property type="evidence" value="ECO:0007669"/>
    <property type="project" value="InterPro"/>
</dbReference>
<dbReference type="OrthoDB" id="5181253at2"/>
<feature type="region of interest" description="Disordered" evidence="1">
    <location>
        <begin position="623"/>
        <end position="672"/>
    </location>
</feature>
<dbReference type="RefSeq" id="WP_132258413.1">
    <property type="nucleotide sequence ID" value="NZ_SLZQ01000004.1"/>
</dbReference>
<evidence type="ECO:0000259" key="3">
    <source>
        <dbReference type="Pfam" id="PF20454"/>
    </source>
</evidence>
<dbReference type="AlphaFoldDB" id="A0A4R3HZ06"/>
<dbReference type="InterPro" id="IPR046454">
    <property type="entry name" value="GpA_endonuclease"/>
</dbReference>
<feature type="domain" description="Phage terminase large subunit GpA ATPase" evidence="2">
    <location>
        <begin position="45"/>
        <end position="295"/>
    </location>
</feature>
<feature type="compositionally biased region" description="Basic residues" evidence="1">
    <location>
        <begin position="662"/>
        <end position="672"/>
    </location>
</feature>
<dbReference type="GO" id="GO:0005524">
    <property type="term" value="F:ATP binding"/>
    <property type="evidence" value="ECO:0007669"/>
    <property type="project" value="InterPro"/>
</dbReference>
<feature type="compositionally biased region" description="Acidic residues" evidence="1">
    <location>
        <begin position="624"/>
        <end position="634"/>
    </location>
</feature>
<dbReference type="InterPro" id="IPR008866">
    <property type="entry name" value="Phage_lambda_GpA-like"/>
</dbReference>
<dbReference type="Proteomes" id="UP000295382">
    <property type="component" value="Unassembled WGS sequence"/>
</dbReference>
<dbReference type="PANTHER" id="PTHR34413:SF2">
    <property type="entry name" value="PROPHAGE TAIL FIBER ASSEMBLY PROTEIN HOMOLOG TFAE-RELATED"/>
    <property type="match status" value="1"/>
</dbReference>
<accession>A0A4R3HZ06</accession>
<protein>
    <submittedName>
        <fullName evidence="4">Phage terminase large subunit GpA-like protein</fullName>
    </submittedName>
</protein>